<keyword evidence="3" id="KW-0255">Endonuclease</keyword>
<keyword evidence="3" id="KW-0540">Nuclease</keyword>
<evidence type="ECO:0000313" key="3">
    <source>
        <dbReference type="EMBL" id="UYF43443.1"/>
    </source>
</evidence>
<dbReference type="AlphaFoldDB" id="A0AA46N6B3"/>
<evidence type="ECO:0000259" key="2">
    <source>
        <dbReference type="Pfam" id="PF03235"/>
    </source>
</evidence>
<evidence type="ECO:0000313" key="4">
    <source>
        <dbReference type="Proteomes" id="UP001164100"/>
    </source>
</evidence>
<dbReference type="PANTHER" id="PTHR35149">
    <property type="entry name" value="SLL5132 PROTEIN"/>
    <property type="match status" value="1"/>
</dbReference>
<organism evidence="3 4">
    <name type="scientific">Aliarcobacter cryaerophilus</name>
    <dbReference type="NCBI Taxonomy" id="28198"/>
    <lineage>
        <taxon>Bacteria</taxon>
        <taxon>Pseudomonadati</taxon>
        <taxon>Campylobacterota</taxon>
        <taxon>Epsilonproteobacteria</taxon>
        <taxon>Campylobacterales</taxon>
        <taxon>Arcobacteraceae</taxon>
        <taxon>Aliarcobacter</taxon>
    </lineage>
</organism>
<dbReference type="Proteomes" id="UP001164100">
    <property type="component" value="Chromosome"/>
</dbReference>
<dbReference type="Pfam" id="PF03235">
    <property type="entry name" value="GmrSD_N"/>
    <property type="match status" value="1"/>
</dbReference>
<dbReference type="GO" id="GO:0004519">
    <property type="term" value="F:endonuclease activity"/>
    <property type="evidence" value="ECO:0007669"/>
    <property type="project" value="UniProtKB-KW"/>
</dbReference>
<proteinExistence type="predicted"/>
<gene>
    <name evidence="3" type="ORF">NGX11_00520</name>
</gene>
<reference evidence="3" key="1">
    <citation type="journal article" date="2022" name="Front. Microbiol.">
        <title>Species classification and novel plasmid identifications in Arcobacter cryaerophilus and Arcobacter cryaerophilus-like organisms.</title>
        <authorList>
            <person name="Zhou G."/>
            <person name="Wang M."/>
            <person name="Wang H."/>
            <person name="Chen X."/>
            <person name="Gu Y."/>
            <person name="Shao Z."/>
            <person name="Zhang J."/>
            <person name="Zhang M."/>
        </authorList>
    </citation>
    <scope>NUCLEOTIDE SEQUENCE</scope>
    <source>
        <strain evidence="3">ICDCAC48</strain>
    </source>
</reference>
<name>A0AA46N6B3_9BACT</name>
<keyword evidence="3" id="KW-0378">Hydrolase</keyword>
<feature type="domain" description="GmrSD restriction endonucleases N-terminal" evidence="2">
    <location>
        <begin position="24"/>
        <end position="261"/>
    </location>
</feature>
<sequence length="601" mass="71426">MKTEQFSANLITLRTLFINEYEQKDRAKTFYIPLYQRDYNWPLKNILKLFEDIYGLYEDNIGFQPYFLGGFVFSRESMEGPSRTSMSLEIIDGQQRLMTLSLMIACLVQCLKFEKRNYISKKDYIDNLINELTNYLITKRFDNDFKVSTVLKIERTDKLKDIYEIIIKNLIEEKIVYTKYKELKKLSEENKTFINNIQNLNKKFKNLNDDELLHFSIQLLDHTQVVITKTDSFETGYLVFEKLNDSGKLLDADDLLKNFLFRVTTMEENLLLKEKWNFFIENINDIEPKISPKLFLEYYLISKGIEYGSTSTSDIFKSYRNYFSSNDSKELELLDKMNEALIFFKELKSSDYCNKTINQIDFKLGYIICLSFYAKFGKDFSQYEEILKYIFRFGYVYLLTEKIKPIKKIITNICIEISKKNESEAFDYLIKYLDELIVSEKEEFTNQFINKDRYRKEQFTKVLFEMINVQEGKGYFDNENLSIEKIMPQNIENIDYEFEGIDKKDNEIISKYANLIGNLVIYNSEMEISTSNFNERVTNLSNIDNIVINNLLNNDISISDIQLNKLKFDKNMQWGKKIILERSELFKNYAIKIFIEGQLSQ</sequence>
<protein>
    <submittedName>
        <fullName evidence="3">DUF262 domain-containing HNH endonuclease family protein</fullName>
    </submittedName>
</protein>
<keyword evidence="1" id="KW-0175">Coiled coil</keyword>
<accession>A0AA46N6B3</accession>
<dbReference type="InterPro" id="IPR004919">
    <property type="entry name" value="GmrSD_N"/>
</dbReference>
<dbReference type="PANTHER" id="PTHR35149:SF1">
    <property type="entry name" value="DUF5655 DOMAIN-CONTAINING PROTEIN"/>
    <property type="match status" value="1"/>
</dbReference>
<evidence type="ECO:0000256" key="1">
    <source>
        <dbReference type="SAM" id="Coils"/>
    </source>
</evidence>
<feature type="coiled-coil region" evidence="1">
    <location>
        <begin position="183"/>
        <end position="210"/>
    </location>
</feature>
<dbReference type="EMBL" id="CP099556">
    <property type="protein sequence ID" value="UYF43443.1"/>
    <property type="molecule type" value="Genomic_DNA"/>
</dbReference>
<dbReference type="RefSeq" id="WP_263514575.1">
    <property type="nucleotide sequence ID" value="NZ_CP099556.1"/>
</dbReference>